<gene>
    <name evidence="1" type="ORF">IHE29_03880</name>
</gene>
<evidence type="ECO:0000313" key="2">
    <source>
        <dbReference type="Proteomes" id="UP001493153"/>
    </source>
</evidence>
<accession>A0ABZ2PU35</accession>
<organism evidence="1 2">
    <name type="scientific">Mycetohabitans rhizoxinica</name>
    <dbReference type="NCBI Taxonomy" id="412963"/>
    <lineage>
        <taxon>Bacteria</taxon>
        <taxon>Pseudomonadati</taxon>
        <taxon>Pseudomonadota</taxon>
        <taxon>Betaproteobacteria</taxon>
        <taxon>Burkholderiales</taxon>
        <taxon>Burkholderiaceae</taxon>
        <taxon>Mycetohabitans</taxon>
    </lineage>
</organism>
<sequence length="193" mass="20806">MTVSRMQNLGAVRSMNPSWRSRSESLMTSLLNALRPLATGVLLASAAAMAYAQDGPPKVRWDVEVVQDGRSVDHFGATTTVGQAKSQTHKRSVVHESGCQNQPVTNIKLSRTLTVSPTHVDGDKAVLSLDVQEIFEDPRAAQSADGCALPPQPRRVTAVHPGLVVPPGQTVSWKLVDHGPQLIYRVQASIVDQ</sequence>
<dbReference type="EMBL" id="CP062176">
    <property type="protein sequence ID" value="WXK38463.1"/>
    <property type="molecule type" value="Genomic_DNA"/>
</dbReference>
<name>A0ABZ2PU35_9BURK</name>
<evidence type="ECO:0000313" key="1">
    <source>
        <dbReference type="EMBL" id="WXK38463.1"/>
    </source>
</evidence>
<reference evidence="1 2" key="1">
    <citation type="submission" date="2020-09" db="EMBL/GenBank/DDBJ databases">
        <title>Genome sequences of Mycetohabitans spp.</title>
        <authorList>
            <person name="Carter M.E."/>
            <person name="Carpenter S.C.D."/>
            <person name="Bogdanove A.J."/>
        </authorList>
    </citation>
    <scope>NUCLEOTIDE SEQUENCE [LARGE SCALE GENOMIC DNA]</scope>
    <source>
        <strain evidence="1 2">B12</strain>
    </source>
</reference>
<proteinExistence type="predicted"/>
<protein>
    <submittedName>
        <fullName evidence="1">Uncharacterized protein</fullName>
    </submittedName>
</protein>
<keyword evidence="2" id="KW-1185">Reference proteome</keyword>
<dbReference type="Proteomes" id="UP001493153">
    <property type="component" value="Chromosome"/>
</dbReference>